<protein>
    <submittedName>
        <fullName evidence="2">Uncharacterized protein</fullName>
    </submittedName>
</protein>
<proteinExistence type="predicted"/>
<evidence type="ECO:0000256" key="1">
    <source>
        <dbReference type="SAM" id="Phobius"/>
    </source>
</evidence>
<feature type="transmembrane region" description="Helical" evidence="1">
    <location>
        <begin position="6"/>
        <end position="27"/>
    </location>
</feature>
<keyword evidence="3" id="KW-1185">Reference proteome</keyword>
<dbReference type="Proteomes" id="UP000799429">
    <property type="component" value="Unassembled WGS sequence"/>
</dbReference>
<comment type="caution">
    <text evidence="2">The sequence shown here is derived from an EMBL/GenBank/DDBJ whole genome shotgun (WGS) entry which is preliminary data.</text>
</comment>
<accession>A0A9P4VM16</accession>
<name>A0A9P4VM16_9PEZI</name>
<evidence type="ECO:0000313" key="3">
    <source>
        <dbReference type="Proteomes" id="UP000799429"/>
    </source>
</evidence>
<evidence type="ECO:0000313" key="2">
    <source>
        <dbReference type="EMBL" id="KAF2834720.1"/>
    </source>
</evidence>
<reference evidence="2" key="1">
    <citation type="journal article" date="2020" name="Stud. Mycol.">
        <title>101 Dothideomycetes genomes: a test case for predicting lifestyles and emergence of pathogens.</title>
        <authorList>
            <person name="Haridas S."/>
            <person name="Albert R."/>
            <person name="Binder M."/>
            <person name="Bloem J."/>
            <person name="Labutti K."/>
            <person name="Salamov A."/>
            <person name="Andreopoulos B."/>
            <person name="Baker S."/>
            <person name="Barry K."/>
            <person name="Bills G."/>
            <person name="Bluhm B."/>
            <person name="Cannon C."/>
            <person name="Castanera R."/>
            <person name="Culley D."/>
            <person name="Daum C."/>
            <person name="Ezra D."/>
            <person name="Gonzalez J."/>
            <person name="Henrissat B."/>
            <person name="Kuo A."/>
            <person name="Liang C."/>
            <person name="Lipzen A."/>
            <person name="Lutzoni F."/>
            <person name="Magnuson J."/>
            <person name="Mondo S."/>
            <person name="Nolan M."/>
            <person name="Ohm R."/>
            <person name="Pangilinan J."/>
            <person name="Park H.-J."/>
            <person name="Ramirez L."/>
            <person name="Alfaro M."/>
            <person name="Sun H."/>
            <person name="Tritt A."/>
            <person name="Yoshinaga Y."/>
            <person name="Zwiers L.-H."/>
            <person name="Turgeon B."/>
            <person name="Goodwin S."/>
            <person name="Spatafora J."/>
            <person name="Crous P."/>
            <person name="Grigoriev I."/>
        </authorList>
    </citation>
    <scope>NUCLEOTIDE SEQUENCE</scope>
    <source>
        <strain evidence="2">CBS 101060</strain>
    </source>
</reference>
<sequence>MRRCHWSGVVGGLLGSIVAVITYHLTIRMPPQLSAARDLSQISVLLANHNRNKVAESCKALKA</sequence>
<keyword evidence="1" id="KW-0812">Transmembrane</keyword>
<dbReference type="EMBL" id="MU006115">
    <property type="protein sequence ID" value="KAF2834720.1"/>
    <property type="molecule type" value="Genomic_DNA"/>
</dbReference>
<gene>
    <name evidence="2" type="ORF">M501DRAFT_999966</name>
</gene>
<keyword evidence="1" id="KW-0472">Membrane</keyword>
<organism evidence="2 3">
    <name type="scientific">Patellaria atrata CBS 101060</name>
    <dbReference type="NCBI Taxonomy" id="1346257"/>
    <lineage>
        <taxon>Eukaryota</taxon>
        <taxon>Fungi</taxon>
        <taxon>Dikarya</taxon>
        <taxon>Ascomycota</taxon>
        <taxon>Pezizomycotina</taxon>
        <taxon>Dothideomycetes</taxon>
        <taxon>Dothideomycetes incertae sedis</taxon>
        <taxon>Patellariales</taxon>
        <taxon>Patellariaceae</taxon>
        <taxon>Patellaria</taxon>
    </lineage>
</organism>
<keyword evidence="1" id="KW-1133">Transmembrane helix</keyword>
<dbReference type="AlphaFoldDB" id="A0A9P4VM16"/>